<accession>A0ABQ5QBW7</accession>
<evidence type="ECO:0000256" key="5">
    <source>
        <dbReference type="ARBA" id="ARBA00022741"/>
    </source>
</evidence>
<evidence type="ECO:0000256" key="10">
    <source>
        <dbReference type="ARBA" id="ARBA00048741"/>
    </source>
</evidence>
<dbReference type="CDD" id="cd01991">
    <property type="entry name" value="Asn_synthase_B_C"/>
    <property type="match status" value="1"/>
</dbReference>
<keyword evidence="3" id="KW-0436">Ligase</keyword>
<keyword evidence="4" id="KW-0028">Amino-acid biosynthesis</keyword>
<evidence type="ECO:0000256" key="7">
    <source>
        <dbReference type="ARBA" id="ARBA00022888"/>
    </source>
</evidence>
<evidence type="ECO:0000256" key="3">
    <source>
        <dbReference type="ARBA" id="ARBA00022598"/>
    </source>
</evidence>
<evidence type="ECO:0000313" key="13">
    <source>
        <dbReference type="Proteomes" id="UP001165069"/>
    </source>
</evidence>
<dbReference type="RefSeq" id="WP_285570392.1">
    <property type="nucleotide sequence ID" value="NZ_BSDE01000001.1"/>
</dbReference>
<evidence type="ECO:0000256" key="4">
    <source>
        <dbReference type="ARBA" id="ARBA00022605"/>
    </source>
</evidence>
<dbReference type="CDD" id="cd00712">
    <property type="entry name" value="AsnB"/>
    <property type="match status" value="1"/>
</dbReference>
<proteinExistence type="inferred from homology"/>
<gene>
    <name evidence="12" type="primary">asnB_1</name>
    <name evidence="12" type="ORF">GETHLI_06940</name>
</gene>
<dbReference type="InterPro" id="IPR014729">
    <property type="entry name" value="Rossmann-like_a/b/a_fold"/>
</dbReference>
<dbReference type="InterPro" id="IPR050795">
    <property type="entry name" value="Asn_Synthetase"/>
</dbReference>
<dbReference type="InterPro" id="IPR033738">
    <property type="entry name" value="AsnB_N"/>
</dbReference>
<dbReference type="SUPFAM" id="SSF56235">
    <property type="entry name" value="N-terminal nucleophile aminohydrolases (Ntn hydrolases)"/>
    <property type="match status" value="1"/>
</dbReference>
<feature type="domain" description="Glutamine amidotransferase type-2" evidence="11">
    <location>
        <begin position="2"/>
        <end position="190"/>
    </location>
</feature>
<dbReference type="PANTHER" id="PTHR11772">
    <property type="entry name" value="ASPARAGINE SYNTHETASE"/>
    <property type="match status" value="1"/>
</dbReference>
<comment type="pathway">
    <text evidence="9">Amino-acid biosynthesis.</text>
</comment>
<dbReference type="PIRSF" id="PIRSF001589">
    <property type="entry name" value="Asn_synthetase_glu-h"/>
    <property type="match status" value="1"/>
</dbReference>
<dbReference type="InterPro" id="IPR017932">
    <property type="entry name" value="GATase_2_dom"/>
</dbReference>
<comment type="similarity">
    <text evidence="1">Belongs to the asparagine synthetase family.</text>
</comment>
<dbReference type="PROSITE" id="PS51278">
    <property type="entry name" value="GATASE_TYPE_2"/>
    <property type="match status" value="1"/>
</dbReference>
<keyword evidence="5" id="KW-0547">Nucleotide-binding</keyword>
<dbReference type="InterPro" id="IPR029055">
    <property type="entry name" value="Ntn_hydrolases_N"/>
</dbReference>
<dbReference type="Gene3D" id="3.60.20.10">
    <property type="entry name" value="Glutamine Phosphoribosylpyrophosphate, subunit 1, domain 1"/>
    <property type="match status" value="1"/>
</dbReference>
<keyword evidence="13" id="KW-1185">Reference proteome</keyword>
<name>A0ABQ5QBW7_9BACT</name>
<comment type="caution">
    <text evidence="12">The sequence shown here is derived from an EMBL/GenBank/DDBJ whole genome shotgun (WGS) entry which is preliminary data.</text>
</comment>
<evidence type="ECO:0000256" key="6">
    <source>
        <dbReference type="ARBA" id="ARBA00022840"/>
    </source>
</evidence>
<keyword evidence="8" id="KW-0315">Glutamine amidotransferase</keyword>
<dbReference type="Proteomes" id="UP001165069">
    <property type="component" value="Unassembled WGS sequence"/>
</dbReference>
<evidence type="ECO:0000256" key="8">
    <source>
        <dbReference type="ARBA" id="ARBA00022962"/>
    </source>
</evidence>
<dbReference type="NCBIfam" id="NF006949">
    <property type="entry name" value="PRK09431.1"/>
    <property type="match status" value="1"/>
</dbReference>
<protein>
    <recommendedName>
        <fullName evidence="2">asparagine synthase (glutamine-hydrolyzing)</fullName>
        <ecNumber evidence="2">6.3.5.4</ecNumber>
    </recommendedName>
</protein>
<dbReference type="EMBL" id="BSDE01000001">
    <property type="protein sequence ID" value="GLH72192.1"/>
    <property type="molecule type" value="Genomic_DNA"/>
</dbReference>
<dbReference type="InterPro" id="IPR001962">
    <property type="entry name" value="Asn_synthase"/>
</dbReference>
<sequence length="574" mass="64335">MCGILSILNLDPAKSNGAELRRQALAMARKIRHRGPDWSGIYSDDRAILVHERLSIVDVEHGAQPLVDTLQGTVLAVNGEIYNHQDLRRGLTEPHDFQTLSDCEVILYLYDELSPRDFLNRMNGIFAFVLYDPKRETHLIARDPIGVIPLYVGWDRHEHLYVASEMKALVGHCERIREVPPGHFYLGHEPDKGFQRYYQPDWAEPGHVPSEPYDPAKLRSALEAAVKRQLMCDVPYGVLISGGVDSSIISSIAAKYREGRVEEGGASPAWWPRIHSFSIGLEGAPDLAPARKVAEAIGAIHHEIHFTVQEGLDALSDVIYHVETFDVTTIRASTPMYLLMRKIRAMGIKMVLSGEGADEIFGGYLYFHKAPDGPELHFETVRKLQKLHLYDCARANKSSAAWGVEARVPFLDREFLDVAMRMDPAVKLPCNAPRPRPIEKFPLRQAFDGAIPDEVLWRQKEQFSDGVGYAWINALKATAEREVSDSMMAGAAERFPVKTPETKEAYLYRQLFEHHFPSATAINCVPFERSVACSTETALRWDAAFAKMTDPSGRAVMDVHDQGYQDPAAPEAAP</sequence>
<dbReference type="SUPFAM" id="SSF52402">
    <property type="entry name" value="Adenine nucleotide alpha hydrolases-like"/>
    <property type="match status" value="1"/>
</dbReference>
<evidence type="ECO:0000256" key="1">
    <source>
        <dbReference type="ARBA" id="ARBA00005752"/>
    </source>
</evidence>
<reference evidence="12 13" key="1">
    <citation type="journal article" date="2023" name="Antonie Van Leeuwenhoek">
        <title>Mesoterricola silvestris gen. nov., sp. nov., Mesoterricola sediminis sp. nov., Geothrix oryzae sp. nov., Geothrix edaphica sp. nov., Geothrix rubra sp. nov., and Geothrix limicola sp. nov., six novel members of Acidobacteriota isolated from soils.</title>
        <authorList>
            <person name="Itoh H."/>
            <person name="Sugisawa Y."/>
            <person name="Mise K."/>
            <person name="Xu Z."/>
            <person name="Kuniyasu M."/>
            <person name="Ushijima N."/>
            <person name="Kawano K."/>
            <person name="Kobayashi E."/>
            <person name="Shiratori Y."/>
            <person name="Masuda Y."/>
            <person name="Senoo K."/>
        </authorList>
    </citation>
    <scope>NUCLEOTIDE SEQUENCE [LARGE SCALE GENOMIC DNA]</scope>
    <source>
        <strain evidence="12 13">Red804</strain>
    </source>
</reference>
<evidence type="ECO:0000256" key="2">
    <source>
        <dbReference type="ARBA" id="ARBA00012737"/>
    </source>
</evidence>
<dbReference type="InterPro" id="IPR006426">
    <property type="entry name" value="Asn_synth_AEB"/>
</dbReference>
<keyword evidence="7" id="KW-0061">Asparagine biosynthesis</keyword>
<evidence type="ECO:0000259" key="11">
    <source>
        <dbReference type="PROSITE" id="PS51278"/>
    </source>
</evidence>
<dbReference type="Gene3D" id="3.40.50.620">
    <property type="entry name" value="HUPs"/>
    <property type="match status" value="1"/>
</dbReference>
<organism evidence="12 13">
    <name type="scientific">Geothrix limicola</name>
    <dbReference type="NCBI Taxonomy" id="2927978"/>
    <lineage>
        <taxon>Bacteria</taxon>
        <taxon>Pseudomonadati</taxon>
        <taxon>Acidobacteriota</taxon>
        <taxon>Holophagae</taxon>
        <taxon>Holophagales</taxon>
        <taxon>Holophagaceae</taxon>
        <taxon>Geothrix</taxon>
    </lineage>
</organism>
<comment type="catalytic activity">
    <reaction evidence="10">
        <text>L-aspartate + L-glutamine + ATP + H2O = L-asparagine + L-glutamate + AMP + diphosphate + H(+)</text>
        <dbReference type="Rhea" id="RHEA:12228"/>
        <dbReference type="ChEBI" id="CHEBI:15377"/>
        <dbReference type="ChEBI" id="CHEBI:15378"/>
        <dbReference type="ChEBI" id="CHEBI:29985"/>
        <dbReference type="ChEBI" id="CHEBI:29991"/>
        <dbReference type="ChEBI" id="CHEBI:30616"/>
        <dbReference type="ChEBI" id="CHEBI:33019"/>
        <dbReference type="ChEBI" id="CHEBI:58048"/>
        <dbReference type="ChEBI" id="CHEBI:58359"/>
        <dbReference type="ChEBI" id="CHEBI:456215"/>
        <dbReference type="EC" id="6.3.5.4"/>
    </reaction>
</comment>
<dbReference type="EC" id="6.3.5.4" evidence="2"/>
<dbReference type="NCBIfam" id="TIGR01536">
    <property type="entry name" value="asn_synth_AEB"/>
    <property type="match status" value="1"/>
</dbReference>
<dbReference type="Pfam" id="PF13537">
    <property type="entry name" value="GATase_7"/>
    <property type="match status" value="1"/>
</dbReference>
<keyword evidence="6" id="KW-0067">ATP-binding</keyword>
<evidence type="ECO:0000313" key="12">
    <source>
        <dbReference type="EMBL" id="GLH72192.1"/>
    </source>
</evidence>
<dbReference type="Pfam" id="PF00733">
    <property type="entry name" value="Asn_synthase"/>
    <property type="match status" value="2"/>
</dbReference>
<dbReference type="PANTHER" id="PTHR11772:SF2">
    <property type="entry name" value="ASPARAGINE SYNTHETASE [GLUTAMINE-HYDROLYZING]"/>
    <property type="match status" value="1"/>
</dbReference>
<evidence type="ECO:0000256" key="9">
    <source>
        <dbReference type="ARBA" id="ARBA00029440"/>
    </source>
</evidence>